<evidence type="ECO:0000256" key="1">
    <source>
        <dbReference type="SAM" id="MobiDB-lite"/>
    </source>
</evidence>
<protein>
    <submittedName>
        <fullName evidence="2">Uncharacterized protein</fullName>
    </submittedName>
</protein>
<dbReference type="STRING" id="1907666.DSM25559_5089"/>
<feature type="compositionally biased region" description="Basic and acidic residues" evidence="1">
    <location>
        <begin position="21"/>
        <end position="36"/>
    </location>
</feature>
<dbReference type="AntiFam" id="ANF00095">
    <property type="entry name" value="Shadow ORF (opposite ABC transporters)"/>
</dbReference>
<evidence type="ECO:0000313" key="2">
    <source>
        <dbReference type="EMBL" id="SCX35672.1"/>
    </source>
</evidence>
<sequence>MLRCCEQRFGSPVLDQLAIKHDPDRATERPRNRDIMGDGQEQAPRPDFVPQPCRHRVPQRRVETFCRLVGDQQFSIGRMGHRDCRPLTHAARDLKRIESRGRGKGDLSEILAGGSQAISFCLTLDVAVNLGDLRAHAHRRVQRQPWLLRQEPDASAPALVPPLEQRRFARSICSRDCGQGTTLNVPAQMMDGRMA</sequence>
<feature type="region of interest" description="Disordered" evidence="1">
    <location>
        <begin position="21"/>
        <end position="50"/>
    </location>
</feature>
<dbReference type="EMBL" id="FMUE01000022">
    <property type="protein sequence ID" value="SCX35672.1"/>
    <property type="molecule type" value="Genomic_DNA"/>
</dbReference>
<dbReference type="Proteomes" id="UP000187891">
    <property type="component" value="Unassembled WGS sequence"/>
</dbReference>
<dbReference type="AlphaFoldDB" id="A0A1R3U7L7"/>
<gene>
    <name evidence="2" type="ORF">DSM25559_5089</name>
</gene>
<reference evidence="3" key="1">
    <citation type="submission" date="2016-10" db="EMBL/GenBank/DDBJ databases">
        <authorList>
            <person name="Wibberg D."/>
        </authorList>
    </citation>
    <scope>NUCLEOTIDE SEQUENCE [LARGE SCALE GENOMIC DNA]</scope>
</reference>
<organism evidence="2 3">
    <name type="scientific">Agrobacterium rosae</name>
    <dbReference type="NCBI Taxonomy" id="1972867"/>
    <lineage>
        <taxon>Bacteria</taxon>
        <taxon>Pseudomonadati</taxon>
        <taxon>Pseudomonadota</taxon>
        <taxon>Alphaproteobacteria</taxon>
        <taxon>Hyphomicrobiales</taxon>
        <taxon>Rhizobiaceae</taxon>
        <taxon>Rhizobium/Agrobacterium group</taxon>
        <taxon>Agrobacterium</taxon>
    </lineage>
</organism>
<name>A0A1R3U7L7_9HYPH</name>
<evidence type="ECO:0000313" key="3">
    <source>
        <dbReference type="Proteomes" id="UP000187891"/>
    </source>
</evidence>
<accession>A0A1R3U7L7</accession>
<proteinExistence type="predicted"/>